<dbReference type="InterPro" id="IPR013087">
    <property type="entry name" value="Znf_C2H2_type"/>
</dbReference>
<dbReference type="SUPFAM" id="SSF57667">
    <property type="entry name" value="beta-beta-alpha zinc fingers"/>
    <property type="match status" value="2"/>
</dbReference>
<keyword evidence="11" id="KW-1185">Reference proteome</keyword>
<dbReference type="FunFam" id="3.30.160.60:FF:000340">
    <property type="entry name" value="zinc finger protein 473 isoform X1"/>
    <property type="match status" value="1"/>
</dbReference>
<dbReference type="OrthoDB" id="3533395at2759"/>
<dbReference type="PANTHER" id="PTHR16515:SF66">
    <property type="entry name" value="C2H2-TYPE DOMAIN-CONTAINING PROTEIN"/>
    <property type="match status" value="1"/>
</dbReference>
<dbReference type="Proteomes" id="UP000007755">
    <property type="component" value="Unassembled WGS sequence"/>
</dbReference>
<keyword evidence="5" id="KW-0862">Zinc</keyword>
<comment type="subcellular location">
    <subcellularLocation>
        <location evidence="1">Nucleus</location>
    </subcellularLocation>
</comment>
<evidence type="ECO:0000313" key="10">
    <source>
        <dbReference type="EMBL" id="EGI68010.1"/>
    </source>
</evidence>
<keyword evidence="3" id="KW-0677">Repeat</keyword>
<evidence type="ECO:0000256" key="8">
    <source>
        <dbReference type="SAM" id="MobiDB-lite"/>
    </source>
</evidence>
<dbReference type="eggNOG" id="KOG1721">
    <property type="taxonomic scope" value="Eukaryota"/>
</dbReference>
<sequence>MNTKRNPQHVSNLYNGGNPDTVGRDSPSALLEVLAEVASQTLHSEKKHINSMLTLQFKPKTASMKRKESCFTVSQLVSMPVSHLVKQFAVFTSDELKRQYSYTCALVPGCHEKYTSFASEEKARACIKIHLEKHLEQLKADKETYDTFTAKSINHKNLKTNLQNKKSRMQQIKKPQEMLNKENKDVILEKPTNCLRKIFLNDINIKENEKQKYFQKSENKEVCDTELKNISQIDSKVLGDHSYSERLGDATSNRKETSLGYVPDNASGEENIVLMVVGTDSVHMKQYSHVQKLAENSQDSNIVCLPDKTQISTEANTEICTTTKPKGKAKFIGTSKEEREMALAYIERIKKKGNPTGNNLQCRICDPPRSFTAPTTLVSHYRSHAGIKPYECRICKAVFTRRHSLKYHTLIHQNQTRFTCTDCGKKFRHPSHFREHQRRHTGEAPFGCDDCGQRFKTRNTYKRHLKTRHNKILTTFGEVLHPPEEEYQNVRINRKRKDDFPKTTINIDNIASNATVRFENHDEMQVTTNTTEEYVLKDDIDNNRNWETNDIIQIDKFENFEICSESQLNKTDGIETEIAIDCKYPDRENSNVNVECIDSIEDGLLQLKNPFYDNLRVTDNEENHVVCQHNIEDQDYKCSNEIKCKVNSKSKTSKEKIQKDEEVIEHEINTDFPEKQGKSNLQVLQETHDYHKKIFNSDVQDKNTTYLKIAQTEATISNENDQKYDEKYNVIIQNDVTNENPTKYANNIDIENKEYPGNNIFCAQVVYENINILQAFNEANEEIILENQNNVLQESECITQSVATDVVEILNVSSKESSEANQETNQRQSHQYLYVRSEQLSTLIAQNKYVTIPLHQIKLCRNHGLQAKNVPLPPSVGNPHEKLGIAAVATASVLASPFVRHANPFTALFLPETPRRGIKTGLGVFLRPG</sequence>
<dbReference type="GO" id="GO:0010468">
    <property type="term" value="P:regulation of gene expression"/>
    <property type="evidence" value="ECO:0007669"/>
    <property type="project" value="TreeGrafter"/>
</dbReference>
<keyword evidence="4 7" id="KW-0863">Zinc-finger</keyword>
<dbReference type="Pfam" id="PF00096">
    <property type="entry name" value="zf-C2H2"/>
    <property type="match status" value="3"/>
</dbReference>
<evidence type="ECO:0000256" key="1">
    <source>
        <dbReference type="ARBA" id="ARBA00004123"/>
    </source>
</evidence>
<organism evidence="11">
    <name type="scientific">Acromyrmex echinatior</name>
    <name type="common">Panamanian leafcutter ant</name>
    <name type="synonym">Acromyrmex octospinosus echinatior</name>
    <dbReference type="NCBI Taxonomy" id="103372"/>
    <lineage>
        <taxon>Eukaryota</taxon>
        <taxon>Metazoa</taxon>
        <taxon>Ecdysozoa</taxon>
        <taxon>Arthropoda</taxon>
        <taxon>Hexapoda</taxon>
        <taxon>Insecta</taxon>
        <taxon>Pterygota</taxon>
        <taxon>Neoptera</taxon>
        <taxon>Endopterygota</taxon>
        <taxon>Hymenoptera</taxon>
        <taxon>Apocrita</taxon>
        <taxon>Aculeata</taxon>
        <taxon>Formicoidea</taxon>
        <taxon>Formicidae</taxon>
        <taxon>Myrmicinae</taxon>
        <taxon>Acromyrmex</taxon>
    </lineage>
</organism>
<dbReference type="SMART" id="SM00355">
    <property type="entry name" value="ZnF_C2H2"/>
    <property type="match status" value="4"/>
</dbReference>
<evidence type="ECO:0000256" key="3">
    <source>
        <dbReference type="ARBA" id="ARBA00022737"/>
    </source>
</evidence>
<dbReference type="PROSITE" id="PS50157">
    <property type="entry name" value="ZINC_FINGER_C2H2_2"/>
    <property type="match status" value="4"/>
</dbReference>
<reference evidence="10" key="1">
    <citation type="submission" date="2011-02" db="EMBL/GenBank/DDBJ databases">
        <title>The genome of the leaf-cutting ant Acromyrmex echinatior suggests key adaptations to social evolution and fungus farming.</title>
        <authorList>
            <person name="Nygaard S."/>
            <person name="Zhang G."/>
        </authorList>
    </citation>
    <scope>NUCLEOTIDE SEQUENCE</scope>
</reference>
<evidence type="ECO:0000313" key="11">
    <source>
        <dbReference type="Proteomes" id="UP000007755"/>
    </source>
</evidence>
<dbReference type="InParanoid" id="F4WC30"/>
<dbReference type="InterPro" id="IPR036236">
    <property type="entry name" value="Znf_C2H2_sf"/>
</dbReference>
<keyword evidence="2" id="KW-0479">Metal-binding</keyword>
<name>F4WC30_ACREC</name>
<dbReference type="EMBL" id="GL888070">
    <property type="protein sequence ID" value="EGI68010.1"/>
    <property type="molecule type" value="Genomic_DNA"/>
</dbReference>
<dbReference type="PROSITE" id="PS00028">
    <property type="entry name" value="ZINC_FINGER_C2H2_1"/>
    <property type="match status" value="3"/>
</dbReference>
<evidence type="ECO:0000256" key="7">
    <source>
        <dbReference type="PROSITE-ProRule" id="PRU00042"/>
    </source>
</evidence>
<feature type="domain" description="C2H2-type" evidence="9">
    <location>
        <begin position="418"/>
        <end position="445"/>
    </location>
</feature>
<dbReference type="Gene3D" id="3.30.160.60">
    <property type="entry name" value="Classic Zinc Finger"/>
    <property type="match status" value="3"/>
</dbReference>
<protein>
    <submittedName>
        <fullName evidence="10">Zinc finger protein 648</fullName>
    </submittedName>
</protein>
<evidence type="ECO:0000256" key="6">
    <source>
        <dbReference type="ARBA" id="ARBA00023242"/>
    </source>
</evidence>
<feature type="region of interest" description="Disordered" evidence="8">
    <location>
        <begin position="1"/>
        <end position="22"/>
    </location>
</feature>
<dbReference type="PANTHER" id="PTHR16515">
    <property type="entry name" value="PR DOMAIN ZINC FINGER PROTEIN"/>
    <property type="match status" value="1"/>
</dbReference>
<keyword evidence="6" id="KW-0539">Nucleus</keyword>
<evidence type="ECO:0000256" key="2">
    <source>
        <dbReference type="ARBA" id="ARBA00022723"/>
    </source>
</evidence>
<dbReference type="GO" id="GO:0008270">
    <property type="term" value="F:zinc ion binding"/>
    <property type="evidence" value="ECO:0007669"/>
    <property type="project" value="UniProtKB-KW"/>
</dbReference>
<accession>F4WC30</accession>
<dbReference type="FunFam" id="3.30.160.60:FF:002529">
    <property type="entry name" value="B-cell CLL/lymphoma 6 member B protein"/>
    <property type="match status" value="1"/>
</dbReference>
<dbReference type="GO" id="GO:0005634">
    <property type="term" value="C:nucleus"/>
    <property type="evidence" value="ECO:0007669"/>
    <property type="project" value="UniProtKB-SubCell"/>
</dbReference>
<feature type="domain" description="C2H2-type" evidence="9">
    <location>
        <begin position="446"/>
        <end position="469"/>
    </location>
</feature>
<feature type="domain" description="C2H2-type" evidence="9">
    <location>
        <begin position="390"/>
        <end position="417"/>
    </location>
</feature>
<feature type="domain" description="C2H2-type" evidence="9">
    <location>
        <begin position="360"/>
        <end position="389"/>
    </location>
</feature>
<dbReference type="AlphaFoldDB" id="F4WC30"/>
<proteinExistence type="predicted"/>
<feature type="compositionally biased region" description="Polar residues" evidence="8">
    <location>
        <begin position="1"/>
        <end position="15"/>
    </location>
</feature>
<evidence type="ECO:0000256" key="4">
    <source>
        <dbReference type="ARBA" id="ARBA00022771"/>
    </source>
</evidence>
<evidence type="ECO:0000256" key="5">
    <source>
        <dbReference type="ARBA" id="ARBA00022833"/>
    </source>
</evidence>
<evidence type="ECO:0000259" key="9">
    <source>
        <dbReference type="PROSITE" id="PS50157"/>
    </source>
</evidence>
<gene>
    <name evidence="10" type="ORF">G5I_03102</name>
</gene>
<dbReference type="InterPro" id="IPR050331">
    <property type="entry name" value="Zinc_finger"/>
</dbReference>